<accession>A0A1J5S1K1</accession>
<keyword evidence="3" id="KW-0119">Carbohydrate metabolism</keyword>
<dbReference type="Gene3D" id="3.40.50.1700">
    <property type="entry name" value="Glycoside hydrolase family 3 C-terminal domain"/>
    <property type="match status" value="1"/>
</dbReference>
<dbReference type="EC" id="3.2.1.21" evidence="5"/>
<dbReference type="GO" id="GO:0008422">
    <property type="term" value="F:beta-glucosidase activity"/>
    <property type="evidence" value="ECO:0007669"/>
    <property type="project" value="UniProtKB-EC"/>
</dbReference>
<comment type="caution">
    <text evidence="5">The sequence shown here is derived from an EMBL/GenBank/DDBJ whole genome shotgun (WGS) entry which is preliminary data.</text>
</comment>
<evidence type="ECO:0000256" key="3">
    <source>
        <dbReference type="ARBA" id="ARBA00023277"/>
    </source>
</evidence>
<proteinExistence type="inferred from homology"/>
<gene>
    <name evidence="5" type="ORF">GALL_199520</name>
</gene>
<dbReference type="InterPro" id="IPR019800">
    <property type="entry name" value="Glyco_hydro_3_AS"/>
</dbReference>
<sequence>MFFKSFRAPLASLILSVGIARAAADLPAYRNPTLPVELRVDDLLGRLTLDEKLAFVHGASTFSTAGIPRLGIPERWMDDGPMGVREDVLRNSFAPANRHDDYVMCMPVLIDLASTWDPDAATAFGNVIGEEARMRGKDIMLGPGVNIMRTPLNGRNSEYFGEDPYLAGRMAVGYIRAVQSHGVASCVKHFVGNNQETQRGSIDVEMDERTLHEIYLPPFHAAVRDAGVWAVMAAYNRFRGQYCSENDALLNGILKKRWGFKGIVISDWGAAHDTDGTVRGGLDVEMGTNRDNYDGFHMARAFKEGILSGKYPLSLLDDKVRRSLRVMIATGVLDTREPGSICTPAHRAAALRVAEEGIVLLKNTNNALPLDPSKLRSIAVIGENATRLQAYGGDSARIKALYEVTPLEGLLHRVGSRLNIITSPGYSSAAGTTPAMIAQAVAAAKAADVAIVVGGLIRERPYDCEGADRTSLDLPWGQNQLISAVVAANPRTIVVLVSGSPVAMDQAWLSRVPAVLEAWYGGSEAGNAIAHVLFGDVNPSGKLPCTFPIRLSDSPAHALGAYPGKNGVEHYDEGLLVGYRWFDTKKIQPLFPFGFGLSYTTFAYSNLRVERLSEAGGPVARVSVDIENTGERDGAEVAELYVHEEHPRLFRPEKELKGFQRVFLKRAEKRTVTFLLDRRAFSYYDPAAAGWVMDPARFDILVGASSRDIRASGIFDAEPRKE</sequence>
<dbReference type="EMBL" id="MLJW01000124">
    <property type="protein sequence ID" value="OIQ98031.1"/>
    <property type="molecule type" value="Genomic_DNA"/>
</dbReference>
<dbReference type="InterPro" id="IPR001764">
    <property type="entry name" value="Glyco_hydro_3_N"/>
</dbReference>
<dbReference type="PRINTS" id="PR00133">
    <property type="entry name" value="GLHYDRLASE3"/>
</dbReference>
<dbReference type="Pfam" id="PF00933">
    <property type="entry name" value="Glyco_hydro_3"/>
    <property type="match status" value="1"/>
</dbReference>
<comment type="similarity">
    <text evidence="1">Belongs to the glycosyl hydrolase 3 family.</text>
</comment>
<dbReference type="PANTHER" id="PTHR42715">
    <property type="entry name" value="BETA-GLUCOSIDASE"/>
    <property type="match status" value="1"/>
</dbReference>
<dbReference type="Pfam" id="PF14310">
    <property type="entry name" value="Fn3-like"/>
    <property type="match status" value="1"/>
</dbReference>
<dbReference type="PANTHER" id="PTHR42715:SF10">
    <property type="entry name" value="BETA-GLUCOSIDASE"/>
    <property type="match status" value="1"/>
</dbReference>
<dbReference type="FunFam" id="2.60.40.10:FF:000495">
    <property type="entry name" value="Periplasmic beta-glucosidase"/>
    <property type="match status" value="1"/>
</dbReference>
<feature type="domain" description="Fibronectin type III-like" evidence="4">
    <location>
        <begin position="636"/>
        <end position="706"/>
    </location>
</feature>
<organism evidence="5">
    <name type="scientific">mine drainage metagenome</name>
    <dbReference type="NCBI Taxonomy" id="410659"/>
    <lineage>
        <taxon>unclassified sequences</taxon>
        <taxon>metagenomes</taxon>
        <taxon>ecological metagenomes</taxon>
    </lineage>
</organism>
<keyword evidence="2 5" id="KW-0378">Hydrolase</keyword>
<dbReference type="InterPro" id="IPR002772">
    <property type="entry name" value="Glyco_hydro_3_C"/>
</dbReference>
<name>A0A1J5S1K1_9ZZZZ</name>
<dbReference type="InterPro" id="IPR036881">
    <property type="entry name" value="Glyco_hydro_3_C_sf"/>
</dbReference>
<dbReference type="Pfam" id="PF01915">
    <property type="entry name" value="Glyco_hydro_3_C"/>
    <property type="match status" value="1"/>
</dbReference>
<evidence type="ECO:0000259" key="4">
    <source>
        <dbReference type="SMART" id="SM01217"/>
    </source>
</evidence>
<keyword evidence="5" id="KW-0326">Glycosidase</keyword>
<dbReference type="SUPFAM" id="SSF52279">
    <property type="entry name" value="Beta-D-glucan exohydrolase, C-terminal domain"/>
    <property type="match status" value="1"/>
</dbReference>
<dbReference type="InterPro" id="IPR013783">
    <property type="entry name" value="Ig-like_fold"/>
</dbReference>
<protein>
    <submittedName>
        <fullName evidence="5">Beta-glucosidase BoGH3A</fullName>
        <ecNumber evidence="5">3.2.1.21</ecNumber>
    </submittedName>
</protein>
<dbReference type="InterPro" id="IPR036962">
    <property type="entry name" value="Glyco_hydro_3_N_sf"/>
</dbReference>
<dbReference type="InterPro" id="IPR017853">
    <property type="entry name" value="GH"/>
</dbReference>
<dbReference type="SUPFAM" id="SSF51445">
    <property type="entry name" value="(Trans)glycosidases"/>
    <property type="match status" value="1"/>
</dbReference>
<dbReference type="Gene3D" id="3.20.20.300">
    <property type="entry name" value="Glycoside hydrolase, family 3, N-terminal domain"/>
    <property type="match status" value="1"/>
</dbReference>
<dbReference type="GO" id="GO:0005975">
    <property type="term" value="P:carbohydrate metabolic process"/>
    <property type="evidence" value="ECO:0007669"/>
    <property type="project" value="InterPro"/>
</dbReference>
<reference evidence="5" key="1">
    <citation type="submission" date="2016-10" db="EMBL/GenBank/DDBJ databases">
        <title>Sequence of Gallionella enrichment culture.</title>
        <authorList>
            <person name="Poehlein A."/>
            <person name="Muehling M."/>
            <person name="Daniel R."/>
        </authorList>
    </citation>
    <scope>NUCLEOTIDE SEQUENCE</scope>
</reference>
<evidence type="ECO:0000256" key="1">
    <source>
        <dbReference type="ARBA" id="ARBA00005336"/>
    </source>
</evidence>
<dbReference type="AlphaFoldDB" id="A0A1J5S1K1"/>
<evidence type="ECO:0000256" key="2">
    <source>
        <dbReference type="ARBA" id="ARBA00022801"/>
    </source>
</evidence>
<dbReference type="InterPro" id="IPR026891">
    <property type="entry name" value="Fn3-like"/>
</dbReference>
<dbReference type="Gene3D" id="2.60.40.10">
    <property type="entry name" value="Immunoglobulins"/>
    <property type="match status" value="1"/>
</dbReference>
<dbReference type="SMART" id="SM01217">
    <property type="entry name" value="Fn3_like"/>
    <property type="match status" value="1"/>
</dbReference>
<evidence type="ECO:0000313" key="5">
    <source>
        <dbReference type="EMBL" id="OIQ98031.1"/>
    </source>
</evidence>
<dbReference type="InterPro" id="IPR050288">
    <property type="entry name" value="Cellulose_deg_GH3"/>
</dbReference>
<dbReference type="PROSITE" id="PS00775">
    <property type="entry name" value="GLYCOSYL_HYDROL_F3"/>
    <property type="match status" value="1"/>
</dbReference>